<proteinExistence type="predicted"/>
<dbReference type="GO" id="GO:0016740">
    <property type="term" value="F:transferase activity"/>
    <property type="evidence" value="ECO:0007669"/>
    <property type="project" value="UniProtKB-KW"/>
</dbReference>
<feature type="domain" description="Polysaccharide pyruvyl transferase" evidence="1">
    <location>
        <begin position="13"/>
        <end position="311"/>
    </location>
</feature>
<gene>
    <name evidence="2" type="ordered locus">Sulba_1861</name>
</gene>
<accession>I3XYW7</accession>
<keyword evidence="2" id="KW-0808">Transferase</keyword>
<dbReference type="InterPro" id="IPR007345">
    <property type="entry name" value="Polysacch_pyruvyl_Trfase"/>
</dbReference>
<dbReference type="Proteomes" id="UP000006176">
    <property type="component" value="Chromosome"/>
</dbReference>
<keyword evidence="3" id="KW-1185">Reference proteome</keyword>
<dbReference type="AlphaFoldDB" id="I3XYW7"/>
<dbReference type="PATRIC" id="fig|760154.4.peg.1858"/>
<evidence type="ECO:0000313" key="2">
    <source>
        <dbReference type="EMBL" id="AFL69141.1"/>
    </source>
</evidence>
<reference evidence="2 3" key="1">
    <citation type="submission" date="2012-06" db="EMBL/GenBank/DDBJ databases">
        <title>Complete sequence of Sulfurospirillum barnesii SES-3.</title>
        <authorList>
            <consortium name="US DOE Joint Genome Institute"/>
            <person name="Lucas S."/>
            <person name="Han J."/>
            <person name="Lapidus A."/>
            <person name="Cheng J.-F."/>
            <person name="Goodwin L."/>
            <person name="Pitluck S."/>
            <person name="Peters L."/>
            <person name="Ovchinnikova G."/>
            <person name="Lu M."/>
            <person name="Detter J.C."/>
            <person name="Han C."/>
            <person name="Tapia R."/>
            <person name="Land M."/>
            <person name="Hauser L."/>
            <person name="Kyrpides N."/>
            <person name="Ivanova N."/>
            <person name="Pagani I."/>
            <person name="Stolz J."/>
            <person name="Arkin A."/>
            <person name="Dehal P."/>
            <person name="Oremland R."/>
            <person name="Saltikov C."/>
            <person name="Basu P."/>
            <person name="Hollibaugh J."/>
            <person name="Newman D."/>
            <person name="Stolyar S."/>
            <person name="Hazen T."/>
            <person name="Woyke T."/>
        </authorList>
    </citation>
    <scope>NUCLEOTIDE SEQUENCE [LARGE SCALE GENOMIC DNA]</scope>
    <source>
        <strain evidence="3">ATCC 700032 / DSM 10660 / SES-3</strain>
    </source>
</reference>
<dbReference type="STRING" id="760154.Sulba_1861"/>
<dbReference type="KEGG" id="sba:Sulba_1861"/>
<dbReference type="EMBL" id="CP003333">
    <property type="protein sequence ID" value="AFL69141.1"/>
    <property type="molecule type" value="Genomic_DNA"/>
</dbReference>
<sequence>MKIGILTLPIAENYGGILQAVALYRFLSSQGHDVVLIYKQKKQVFWKRLIIALIVKIPFQDFRGLKSNYKNNKERLKRKAFHRGFIEKEISEMSKDLHTRQDLEEFAREQKLDVVIVGSDQVWRKKYIDEKYYKNYFLDFVDGSRTKKIAYAASFGKDHWEGENDHAEIAKLLQDFTAVSMREASGVLTCKEAFGYEKAVHVLDPTMLMSKDFYQEEIIKKHNVTGVGKGGLLTYVLDEAEEKKEIIEFTKNIYKFENVLHLKGFDTLHVTYSAPQWLAAFAGADFVVTDSFHGMVFSIIFEKEFVVIGNESRGLDRFISLLDALGLKERLVFNVKNFEGGELGKINYNKVNEILGMQKKKSLEFLMRALNNGRR</sequence>
<evidence type="ECO:0000313" key="3">
    <source>
        <dbReference type="Proteomes" id="UP000006176"/>
    </source>
</evidence>
<name>I3XYW7_SULBS</name>
<dbReference type="eggNOG" id="COG2327">
    <property type="taxonomic scope" value="Bacteria"/>
</dbReference>
<dbReference type="OrthoDB" id="9799278at2"/>
<dbReference type="HOGENOM" id="CLU_025617_1_0_7"/>
<protein>
    <submittedName>
        <fullName evidence="2">Polysaccharide pyruvyl transferase</fullName>
    </submittedName>
</protein>
<evidence type="ECO:0000259" key="1">
    <source>
        <dbReference type="Pfam" id="PF04230"/>
    </source>
</evidence>
<dbReference type="RefSeq" id="WP_014770017.1">
    <property type="nucleotide sequence ID" value="NC_018002.1"/>
</dbReference>
<organism evidence="2 3">
    <name type="scientific">Sulfurospirillum barnesii (strain ATCC 700032 / DSM 10660 / SES-3)</name>
    <dbReference type="NCBI Taxonomy" id="760154"/>
    <lineage>
        <taxon>Bacteria</taxon>
        <taxon>Pseudomonadati</taxon>
        <taxon>Campylobacterota</taxon>
        <taxon>Epsilonproteobacteria</taxon>
        <taxon>Campylobacterales</taxon>
        <taxon>Sulfurospirillaceae</taxon>
        <taxon>Sulfurospirillum</taxon>
    </lineage>
</organism>
<dbReference type="Pfam" id="PF04230">
    <property type="entry name" value="PS_pyruv_trans"/>
    <property type="match status" value="1"/>
</dbReference>